<feature type="region of interest" description="Disordered" evidence="1">
    <location>
        <begin position="1"/>
        <end position="25"/>
    </location>
</feature>
<dbReference type="AlphaFoldDB" id="A0AAV5KJH8"/>
<sequence>MPSFKMDLQQSRASKEKLLPSPHHKHAAARTGAALLELIELIQWWWSRACN</sequence>
<protein>
    <submittedName>
        <fullName evidence="2">Uncharacterized protein</fullName>
    </submittedName>
</protein>
<gene>
    <name evidence="2" type="ORF">SLEP1_g34330</name>
</gene>
<reference evidence="2 3" key="1">
    <citation type="journal article" date="2021" name="Commun. Biol.">
        <title>The genome of Shorea leprosula (Dipterocarpaceae) highlights the ecological relevance of drought in aseasonal tropical rainforests.</title>
        <authorList>
            <person name="Ng K.K.S."/>
            <person name="Kobayashi M.J."/>
            <person name="Fawcett J.A."/>
            <person name="Hatakeyama M."/>
            <person name="Paape T."/>
            <person name="Ng C.H."/>
            <person name="Ang C.C."/>
            <person name="Tnah L.H."/>
            <person name="Lee C.T."/>
            <person name="Nishiyama T."/>
            <person name="Sese J."/>
            <person name="O'Brien M.J."/>
            <person name="Copetti D."/>
            <person name="Mohd Noor M.I."/>
            <person name="Ong R.C."/>
            <person name="Putra M."/>
            <person name="Sireger I.Z."/>
            <person name="Indrioko S."/>
            <person name="Kosugi Y."/>
            <person name="Izuno A."/>
            <person name="Isagi Y."/>
            <person name="Lee S.L."/>
            <person name="Shimizu K.K."/>
        </authorList>
    </citation>
    <scope>NUCLEOTIDE SEQUENCE [LARGE SCALE GENOMIC DNA]</scope>
    <source>
        <strain evidence="2">214</strain>
    </source>
</reference>
<dbReference type="EMBL" id="BPVZ01000066">
    <property type="protein sequence ID" value="GKV24759.1"/>
    <property type="molecule type" value="Genomic_DNA"/>
</dbReference>
<evidence type="ECO:0000256" key="1">
    <source>
        <dbReference type="SAM" id="MobiDB-lite"/>
    </source>
</evidence>
<comment type="caution">
    <text evidence="2">The sequence shown here is derived from an EMBL/GenBank/DDBJ whole genome shotgun (WGS) entry which is preliminary data.</text>
</comment>
<evidence type="ECO:0000313" key="2">
    <source>
        <dbReference type="EMBL" id="GKV24759.1"/>
    </source>
</evidence>
<dbReference type="Proteomes" id="UP001054252">
    <property type="component" value="Unassembled WGS sequence"/>
</dbReference>
<accession>A0AAV5KJH8</accession>
<keyword evidence="3" id="KW-1185">Reference proteome</keyword>
<proteinExistence type="predicted"/>
<evidence type="ECO:0000313" key="3">
    <source>
        <dbReference type="Proteomes" id="UP001054252"/>
    </source>
</evidence>
<name>A0AAV5KJH8_9ROSI</name>
<organism evidence="2 3">
    <name type="scientific">Rubroshorea leprosula</name>
    <dbReference type="NCBI Taxonomy" id="152421"/>
    <lineage>
        <taxon>Eukaryota</taxon>
        <taxon>Viridiplantae</taxon>
        <taxon>Streptophyta</taxon>
        <taxon>Embryophyta</taxon>
        <taxon>Tracheophyta</taxon>
        <taxon>Spermatophyta</taxon>
        <taxon>Magnoliopsida</taxon>
        <taxon>eudicotyledons</taxon>
        <taxon>Gunneridae</taxon>
        <taxon>Pentapetalae</taxon>
        <taxon>rosids</taxon>
        <taxon>malvids</taxon>
        <taxon>Malvales</taxon>
        <taxon>Dipterocarpaceae</taxon>
        <taxon>Rubroshorea</taxon>
    </lineage>
</organism>